<proteinExistence type="predicted"/>
<keyword evidence="4" id="KW-1185">Reference proteome</keyword>
<protein>
    <submittedName>
        <fullName evidence="3">LLM class flavin-dependent oxidoreductase</fullName>
    </submittedName>
</protein>
<evidence type="ECO:0000256" key="1">
    <source>
        <dbReference type="ARBA" id="ARBA00023002"/>
    </source>
</evidence>
<dbReference type="Proteomes" id="UP000612893">
    <property type="component" value="Unassembled WGS sequence"/>
</dbReference>
<dbReference type="PANTHER" id="PTHR43244:SF1">
    <property type="entry name" value="5,10-METHYLENETETRAHYDROMETHANOPTERIN REDUCTASE"/>
    <property type="match status" value="1"/>
</dbReference>
<dbReference type="GO" id="GO:0016705">
    <property type="term" value="F:oxidoreductase activity, acting on paired donors, with incorporation or reduction of molecular oxygen"/>
    <property type="evidence" value="ECO:0007669"/>
    <property type="project" value="InterPro"/>
</dbReference>
<dbReference type="InterPro" id="IPR011251">
    <property type="entry name" value="Luciferase-like_dom"/>
</dbReference>
<dbReference type="CDD" id="cd01097">
    <property type="entry name" value="Tetrahydromethanopterin_reductase"/>
    <property type="match status" value="1"/>
</dbReference>
<name>A0A934NEC8_9BACT</name>
<organism evidence="3 4">
    <name type="scientific">Candidatus Nephthysia bennettiae</name>
    <dbReference type="NCBI Taxonomy" id="3127016"/>
    <lineage>
        <taxon>Bacteria</taxon>
        <taxon>Bacillati</taxon>
        <taxon>Candidatus Dormiibacterota</taxon>
        <taxon>Candidatus Dormibacteria</taxon>
        <taxon>Candidatus Dormibacterales</taxon>
        <taxon>Candidatus Dormibacteraceae</taxon>
        <taxon>Candidatus Nephthysia</taxon>
    </lineage>
</organism>
<dbReference type="InterPro" id="IPR036661">
    <property type="entry name" value="Luciferase-like_sf"/>
</dbReference>
<dbReference type="Gene3D" id="3.20.20.30">
    <property type="entry name" value="Luciferase-like domain"/>
    <property type="match status" value="1"/>
</dbReference>
<gene>
    <name evidence="3" type="ORF">JF922_15035</name>
</gene>
<reference evidence="3" key="1">
    <citation type="submission" date="2020-10" db="EMBL/GenBank/DDBJ databases">
        <title>Ca. Dormibacterota MAGs.</title>
        <authorList>
            <person name="Montgomery K."/>
        </authorList>
    </citation>
    <scope>NUCLEOTIDE SEQUENCE [LARGE SCALE GENOMIC DNA]</scope>
    <source>
        <strain evidence="3">SC8812_S17_10</strain>
    </source>
</reference>
<dbReference type="AlphaFoldDB" id="A0A934NEC8"/>
<dbReference type="EMBL" id="JAEKNR010000149">
    <property type="protein sequence ID" value="MBJ7599377.1"/>
    <property type="molecule type" value="Genomic_DNA"/>
</dbReference>
<keyword evidence="1" id="KW-0560">Oxidoreductase</keyword>
<accession>A0A934NEC8</accession>
<sequence>MSFPRGGGRKNASAARGLAVSLGVSPRQPLAGWATQAAELEAEGVGRIWLIDSQLAMKDVHAGLLLAAQSTSRVQLGPGVTNPLTRHPTVTASAMAALAEVSEQRALLGLGAGDSAVYGIGWKPARLAEVEAALRFFKAVLSGGEGEWEGGTYSLPAPPAAVPVWLAASQRRMCGLGGRIADGIILMGPAEVGFVRRQVEWIEAGLREAGRSRDEVEVCLVTTTSAREDPRQALDDVRSWASTEARLLADHDELPPALDRFRGEIEQARAGYDYSQHLSTQAGHRYAVSDELTATLAVAGTADECGRRIAGLLVTGIDGCIFPLMGGRRLERLRVLRDQVMPAADALVR</sequence>
<dbReference type="Pfam" id="PF00296">
    <property type="entry name" value="Bac_luciferase"/>
    <property type="match status" value="1"/>
</dbReference>
<feature type="domain" description="Luciferase-like" evidence="2">
    <location>
        <begin position="28"/>
        <end position="317"/>
    </location>
</feature>
<dbReference type="SUPFAM" id="SSF51679">
    <property type="entry name" value="Bacterial luciferase-like"/>
    <property type="match status" value="1"/>
</dbReference>
<dbReference type="RefSeq" id="WP_338202870.1">
    <property type="nucleotide sequence ID" value="NZ_JAEKNR010000149.1"/>
</dbReference>
<evidence type="ECO:0000313" key="4">
    <source>
        <dbReference type="Proteomes" id="UP000612893"/>
    </source>
</evidence>
<evidence type="ECO:0000313" key="3">
    <source>
        <dbReference type="EMBL" id="MBJ7599377.1"/>
    </source>
</evidence>
<dbReference type="InterPro" id="IPR050564">
    <property type="entry name" value="F420-G6PD/mer"/>
</dbReference>
<evidence type="ECO:0000259" key="2">
    <source>
        <dbReference type="Pfam" id="PF00296"/>
    </source>
</evidence>
<dbReference type="PANTHER" id="PTHR43244">
    <property type="match status" value="1"/>
</dbReference>
<comment type="caution">
    <text evidence="3">The sequence shown here is derived from an EMBL/GenBank/DDBJ whole genome shotgun (WGS) entry which is preliminary data.</text>
</comment>